<reference evidence="2" key="1">
    <citation type="submission" date="2021-01" db="EMBL/GenBank/DDBJ databases">
        <title>Whole genome shotgun sequence of Sphaerimonospora thailandensis NBRC 107569.</title>
        <authorList>
            <person name="Komaki H."/>
            <person name="Tamura T."/>
        </authorList>
    </citation>
    <scope>NUCLEOTIDE SEQUENCE</scope>
    <source>
        <strain evidence="2">NBRC 107569</strain>
    </source>
</reference>
<feature type="compositionally biased region" description="Basic residues" evidence="1">
    <location>
        <begin position="26"/>
        <end position="35"/>
    </location>
</feature>
<evidence type="ECO:0000313" key="2">
    <source>
        <dbReference type="EMBL" id="GIH68505.1"/>
    </source>
</evidence>
<keyword evidence="3" id="KW-1185">Reference proteome</keyword>
<accession>A0A8J3R658</accession>
<dbReference type="AlphaFoldDB" id="A0A8J3R658"/>
<gene>
    <name evidence="2" type="ORF">Mth01_07580</name>
</gene>
<dbReference type="Proteomes" id="UP000610966">
    <property type="component" value="Unassembled WGS sequence"/>
</dbReference>
<evidence type="ECO:0000313" key="3">
    <source>
        <dbReference type="Proteomes" id="UP000610966"/>
    </source>
</evidence>
<protein>
    <submittedName>
        <fullName evidence="2">Uncharacterized protein</fullName>
    </submittedName>
</protein>
<evidence type="ECO:0000256" key="1">
    <source>
        <dbReference type="SAM" id="MobiDB-lite"/>
    </source>
</evidence>
<dbReference type="EMBL" id="BOOG01000008">
    <property type="protein sequence ID" value="GIH68505.1"/>
    <property type="molecule type" value="Genomic_DNA"/>
</dbReference>
<feature type="compositionally biased region" description="Basic and acidic residues" evidence="1">
    <location>
        <begin position="14"/>
        <end position="25"/>
    </location>
</feature>
<organism evidence="2 3">
    <name type="scientific">Sphaerimonospora thailandensis</name>
    <dbReference type="NCBI Taxonomy" id="795644"/>
    <lineage>
        <taxon>Bacteria</taxon>
        <taxon>Bacillati</taxon>
        <taxon>Actinomycetota</taxon>
        <taxon>Actinomycetes</taxon>
        <taxon>Streptosporangiales</taxon>
        <taxon>Streptosporangiaceae</taxon>
        <taxon>Sphaerimonospora</taxon>
    </lineage>
</organism>
<sequence>MPGRAGTMCSGPGDRARDGRNAEIPRRRRHGRRRRTEIYASAGSPDAAEADSAGTRVNGTGTAGSALRTISA</sequence>
<proteinExistence type="predicted"/>
<comment type="caution">
    <text evidence="2">The sequence shown here is derived from an EMBL/GenBank/DDBJ whole genome shotgun (WGS) entry which is preliminary data.</text>
</comment>
<name>A0A8J3R658_9ACTN</name>
<feature type="region of interest" description="Disordered" evidence="1">
    <location>
        <begin position="1"/>
        <end position="72"/>
    </location>
</feature>